<accession>A0A1L1PAK4</accession>
<dbReference type="RefSeq" id="WP_009519879.1">
    <property type="nucleotide sequence ID" value="NZ_CCAE010000001.1"/>
</dbReference>
<protein>
    <recommendedName>
        <fullName evidence="3">Phosphoglycerate mutase</fullName>
    </recommendedName>
</protein>
<evidence type="ECO:0000313" key="2">
    <source>
        <dbReference type="Proteomes" id="UP000028878"/>
    </source>
</evidence>
<reference evidence="2" key="1">
    <citation type="submission" date="2014-02" db="EMBL/GenBank/DDBJ databases">
        <authorList>
            <person name="Gan H."/>
        </authorList>
    </citation>
    <scope>NUCLEOTIDE SEQUENCE [LARGE SCALE GENOMIC DNA]</scope>
    <source>
        <strain evidence="2">S1</strain>
    </source>
</reference>
<proteinExistence type="predicted"/>
<keyword evidence="2" id="KW-1185">Reference proteome</keyword>
<reference evidence="2" key="2">
    <citation type="submission" date="2014-11" db="EMBL/GenBank/DDBJ databases">
        <title>Draft genome sequence of Hydrogenophaga intermedia S1.</title>
        <authorList>
            <person name="Gan H.M."/>
            <person name="Chew T.H."/>
            <person name="Stolz A."/>
        </authorList>
    </citation>
    <scope>NUCLEOTIDE SEQUENCE [LARGE SCALE GENOMIC DNA]</scope>
    <source>
        <strain evidence="2">S1</strain>
    </source>
</reference>
<sequence length="316" mass="34137">MPDEPLVLDPAHHWLVPFATPHEGVDPPALPALDALLAQLREIERDADDGLSLSPPHERALARAQGLPVRDGALPWAALASVTPHTPQAWVHPVHLQVGTGQVTLQTAEQAGGLDEAESRALFDALAPLCTEDGVDLCFDSPTRWLARGERLGALACASLDRVSGRSLATWLPRGEQARWLQRLQSEAQMLFYTHGVNDAREAARRLPINGVWLSAPGAVDDALRLRPPPTVDDRLRAPALAGDAEGWRRAFTALDQSLFTPLLESARRGEPLALTLCGERAAATLVTERPGLAQRLARALGLRPRASAQDLLKTL</sequence>
<dbReference type="AlphaFoldDB" id="A0A1L1PAK4"/>
<gene>
    <name evidence="1" type="ORF">BN948_00209</name>
</gene>
<name>A0A1L1PAK4_HYDIT</name>
<dbReference type="EMBL" id="CCAE010000001">
    <property type="protein sequence ID" value="CDN85814.1"/>
    <property type="molecule type" value="Genomic_DNA"/>
</dbReference>
<evidence type="ECO:0008006" key="3">
    <source>
        <dbReference type="Google" id="ProtNLM"/>
    </source>
</evidence>
<evidence type="ECO:0000313" key="1">
    <source>
        <dbReference type="EMBL" id="CDN85814.1"/>
    </source>
</evidence>
<dbReference type="Proteomes" id="UP000028878">
    <property type="component" value="Unassembled WGS sequence"/>
</dbReference>
<organism evidence="1 2">
    <name type="scientific">Hydrogenophaga intermedia</name>
    <dbReference type="NCBI Taxonomy" id="65786"/>
    <lineage>
        <taxon>Bacteria</taxon>
        <taxon>Pseudomonadati</taxon>
        <taxon>Pseudomonadota</taxon>
        <taxon>Betaproteobacteria</taxon>
        <taxon>Burkholderiales</taxon>
        <taxon>Comamonadaceae</taxon>
        <taxon>Hydrogenophaga</taxon>
    </lineage>
</organism>